<dbReference type="OrthoDB" id="7042322at2759"/>
<accession>A0A1G4B214</accession>
<dbReference type="Proteomes" id="UP000176998">
    <property type="component" value="Unassembled WGS sequence"/>
</dbReference>
<organism evidence="3 4">
    <name type="scientific">Colletotrichum orchidophilum</name>
    <dbReference type="NCBI Taxonomy" id="1209926"/>
    <lineage>
        <taxon>Eukaryota</taxon>
        <taxon>Fungi</taxon>
        <taxon>Dikarya</taxon>
        <taxon>Ascomycota</taxon>
        <taxon>Pezizomycotina</taxon>
        <taxon>Sordariomycetes</taxon>
        <taxon>Hypocreomycetidae</taxon>
        <taxon>Glomerellales</taxon>
        <taxon>Glomerellaceae</taxon>
        <taxon>Colletotrichum</taxon>
    </lineage>
</organism>
<keyword evidence="1" id="KW-0663">Pyridoxal phosphate</keyword>
<keyword evidence="4" id="KW-1185">Reference proteome</keyword>
<protein>
    <recommendedName>
        <fullName evidence="2">Aminotransferase class I/classII large domain-containing protein</fullName>
    </recommendedName>
</protein>
<dbReference type="PANTHER" id="PTHR43795">
    <property type="entry name" value="BIFUNCTIONAL ASPARTATE AMINOTRANSFERASE AND GLUTAMATE/ASPARTATE-PREPHENATE AMINOTRANSFERASE-RELATED"/>
    <property type="match status" value="1"/>
</dbReference>
<feature type="domain" description="Aminotransferase class I/classII large" evidence="2">
    <location>
        <begin position="159"/>
        <end position="414"/>
    </location>
</feature>
<dbReference type="PANTHER" id="PTHR43795:SF39">
    <property type="entry name" value="AMINOTRANSFERASE CLASS I_CLASSII DOMAIN-CONTAINING PROTEIN"/>
    <property type="match status" value="1"/>
</dbReference>
<dbReference type="InterPro" id="IPR015424">
    <property type="entry name" value="PyrdxlP-dep_Trfase"/>
</dbReference>
<dbReference type="STRING" id="1209926.A0A1G4B214"/>
<dbReference type="CDD" id="cd00609">
    <property type="entry name" value="AAT_like"/>
    <property type="match status" value="1"/>
</dbReference>
<evidence type="ECO:0000259" key="2">
    <source>
        <dbReference type="Pfam" id="PF00155"/>
    </source>
</evidence>
<dbReference type="InterPro" id="IPR015421">
    <property type="entry name" value="PyrdxlP-dep_Trfase_major"/>
</dbReference>
<sequence>MASNEHVIKPSSRALANLKSGSFIDLENEASKLPQYDPATCPGGVIDLSGAINGLMDDMLAEEMNQFSKTYDFTKATRYGDVMGPKELAGAMSGFVNRYFSPARPVRSDDILVTNGVTSLIDMMAFGMCVSLIKVNPDPIESQFDAQSAPELIKVLSGAYAAALKDGIIPKALLLCNPSNPCGQTYPRTILVEIARFCGQKNMHLLSDEIYAMSTFTAAPGAVGQALPPFTSVLSIRDDPPRGVFAENIHCMYGASKDFGCGGLRLGFLVTRNEPLWRSLRRLVLFTWVSNFSTAFFTHFLLDEDAVGRYLTTYRERLAKQYTVTEQALRENGIPFSPANSGVFVFIKLTGWLDHVEDLVGFDGSREMRLCRYLLNEAGVFLSPGELSLSTVPGCFRLVYTGTREAVFLAVSRIATALAELKSRPRSQSSWSTVGGYNTKSLDGERQAGRNSMRVSRRISLARFILCRTAE</sequence>
<dbReference type="EMBL" id="MJBS01000083">
    <property type="protein sequence ID" value="OHE95434.1"/>
    <property type="molecule type" value="Genomic_DNA"/>
</dbReference>
<dbReference type="InterPro" id="IPR004839">
    <property type="entry name" value="Aminotransferase_I/II_large"/>
</dbReference>
<dbReference type="InterPro" id="IPR050478">
    <property type="entry name" value="Ethylene_sulfur-biosynth"/>
</dbReference>
<dbReference type="SUPFAM" id="SSF53383">
    <property type="entry name" value="PLP-dependent transferases"/>
    <property type="match status" value="1"/>
</dbReference>
<name>A0A1G4B214_9PEZI</name>
<dbReference type="RefSeq" id="XP_022472596.1">
    <property type="nucleotide sequence ID" value="XM_022620935.1"/>
</dbReference>
<evidence type="ECO:0000313" key="3">
    <source>
        <dbReference type="EMBL" id="OHE95434.1"/>
    </source>
</evidence>
<reference evidence="3 4" key="1">
    <citation type="submission" date="2016-09" db="EMBL/GenBank/DDBJ databases">
        <authorList>
            <person name="Capua I."/>
            <person name="De Benedictis P."/>
            <person name="Joannis T."/>
            <person name="Lombin L.H."/>
            <person name="Cattoli G."/>
        </authorList>
    </citation>
    <scope>NUCLEOTIDE SEQUENCE [LARGE SCALE GENOMIC DNA]</scope>
    <source>
        <strain evidence="3 4">IMI 309357</strain>
    </source>
</reference>
<evidence type="ECO:0000256" key="1">
    <source>
        <dbReference type="ARBA" id="ARBA00022898"/>
    </source>
</evidence>
<dbReference type="Gene3D" id="3.90.1150.10">
    <property type="entry name" value="Aspartate Aminotransferase, domain 1"/>
    <property type="match status" value="1"/>
</dbReference>
<proteinExistence type="predicted"/>
<dbReference type="PRINTS" id="PR00753">
    <property type="entry name" value="ACCSYNTHASE"/>
</dbReference>
<gene>
    <name evidence="3" type="ORF">CORC01_09306</name>
</gene>
<dbReference type="GO" id="GO:0030170">
    <property type="term" value="F:pyridoxal phosphate binding"/>
    <property type="evidence" value="ECO:0007669"/>
    <property type="project" value="InterPro"/>
</dbReference>
<dbReference type="GO" id="GO:0006520">
    <property type="term" value="P:amino acid metabolic process"/>
    <property type="evidence" value="ECO:0007669"/>
    <property type="project" value="TreeGrafter"/>
</dbReference>
<dbReference type="AlphaFoldDB" id="A0A1G4B214"/>
<evidence type="ECO:0000313" key="4">
    <source>
        <dbReference type="Proteomes" id="UP000176998"/>
    </source>
</evidence>
<dbReference type="GeneID" id="34562445"/>
<dbReference type="Gene3D" id="3.40.640.10">
    <property type="entry name" value="Type I PLP-dependent aspartate aminotransferase-like (Major domain)"/>
    <property type="match status" value="1"/>
</dbReference>
<dbReference type="Pfam" id="PF00155">
    <property type="entry name" value="Aminotran_1_2"/>
    <property type="match status" value="1"/>
</dbReference>
<dbReference type="InterPro" id="IPR015422">
    <property type="entry name" value="PyrdxlP-dep_Trfase_small"/>
</dbReference>
<dbReference type="GO" id="GO:0008483">
    <property type="term" value="F:transaminase activity"/>
    <property type="evidence" value="ECO:0007669"/>
    <property type="project" value="TreeGrafter"/>
</dbReference>
<comment type="caution">
    <text evidence="3">The sequence shown here is derived from an EMBL/GenBank/DDBJ whole genome shotgun (WGS) entry which is preliminary data.</text>
</comment>